<sequence length="142" mass="16306">MCWPMWQKDVSAEYCKTCYRCQKENKATGKRLGNIIKSQEPSRPRKIFHMDWVTGLPPGGNKSYHVLLVIVDKFSTTPIFFPCHIDDTSMDTALLILNRVVSWTGIFTKIISERDPRFTSALRTNINQLFGTKSSFSTAYHP</sequence>
<dbReference type="EMBL" id="AVOT02000433">
    <property type="protein sequence ID" value="MBW0462848.1"/>
    <property type="molecule type" value="Genomic_DNA"/>
</dbReference>
<dbReference type="PROSITE" id="PS50994">
    <property type="entry name" value="INTEGRASE"/>
    <property type="match status" value="1"/>
</dbReference>
<dbReference type="InterPro" id="IPR012337">
    <property type="entry name" value="RNaseH-like_sf"/>
</dbReference>
<feature type="domain" description="Integrase catalytic" evidence="2">
    <location>
        <begin position="40"/>
        <end position="142"/>
    </location>
</feature>
<protein>
    <recommendedName>
        <fullName evidence="2">Integrase catalytic domain-containing protein</fullName>
    </recommendedName>
</protein>
<accession>A0A9Q3GCR4</accession>
<gene>
    <name evidence="3" type="ORF">O181_002563</name>
</gene>
<dbReference type="AlphaFoldDB" id="A0A9Q3GCR4"/>
<dbReference type="InterPro" id="IPR050951">
    <property type="entry name" value="Retrovirus_Pol_polyprotein"/>
</dbReference>
<keyword evidence="4" id="KW-1185">Reference proteome</keyword>
<dbReference type="PANTHER" id="PTHR37984:SF5">
    <property type="entry name" value="PROTEIN NYNRIN-LIKE"/>
    <property type="match status" value="1"/>
</dbReference>
<evidence type="ECO:0000256" key="1">
    <source>
        <dbReference type="ARBA" id="ARBA00022884"/>
    </source>
</evidence>
<proteinExistence type="predicted"/>
<name>A0A9Q3GCR4_9BASI</name>
<dbReference type="SUPFAM" id="SSF53098">
    <property type="entry name" value="Ribonuclease H-like"/>
    <property type="match status" value="1"/>
</dbReference>
<evidence type="ECO:0000313" key="3">
    <source>
        <dbReference type="EMBL" id="MBW0462848.1"/>
    </source>
</evidence>
<evidence type="ECO:0000259" key="2">
    <source>
        <dbReference type="PROSITE" id="PS50994"/>
    </source>
</evidence>
<dbReference type="Gene3D" id="3.30.420.10">
    <property type="entry name" value="Ribonuclease H-like superfamily/Ribonuclease H"/>
    <property type="match status" value="1"/>
</dbReference>
<dbReference type="GO" id="GO:0015074">
    <property type="term" value="P:DNA integration"/>
    <property type="evidence" value="ECO:0007669"/>
    <property type="project" value="InterPro"/>
</dbReference>
<dbReference type="Proteomes" id="UP000765509">
    <property type="component" value="Unassembled WGS sequence"/>
</dbReference>
<evidence type="ECO:0000313" key="4">
    <source>
        <dbReference type="Proteomes" id="UP000765509"/>
    </source>
</evidence>
<keyword evidence="1" id="KW-0694">RNA-binding</keyword>
<dbReference type="GO" id="GO:0003723">
    <property type="term" value="F:RNA binding"/>
    <property type="evidence" value="ECO:0007669"/>
    <property type="project" value="UniProtKB-KW"/>
</dbReference>
<dbReference type="InterPro" id="IPR001584">
    <property type="entry name" value="Integrase_cat-core"/>
</dbReference>
<dbReference type="InterPro" id="IPR036397">
    <property type="entry name" value="RNaseH_sf"/>
</dbReference>
<comment type="caution">
    <text evidence="3">The sequence shown here is derived from an EMBL/GenBank/DDBJ whole genome shotgun (WGS) entry which is preliminary data.</text>
</comment>
<dbReference type="PANTHER" id="PTHR37984">
    <property type="entry name" value="PROTEIN CBG26694"/>
    <property type="match status" value="1"/>
</dbReference>
<organism evidence="3 4">
    <name type="scientific">Austropuccinia psidii MF-1</name>
    <dbReference type="NCBI Taxonomy" id="1389203"/>
    <lineage>
        <taxon>Eukaryota</taxon>
        <taxon>Fungi</taxon>
        <taxon>Dikarya</taxon>
        <taxon>Basidiomycota</taxon>
        <taxon>Pucciniomycotina</taxon>
        <taxon>Pucciniomycetes</taxon>
        <taxon>Pucciniales</taxon>
        <taxon>Sphaerophragmiaceae</taxon>
        <taxon>Austropuccinia</taxon>
    </lineage>
</organism>
<dbReference type="GO" id="GO:0005634">
    <property type="term" value="C:nucleus"/>
    <property type="evidence" value="ECO:0007669"/>
    <property type="project" value="UniProtKB-ARBA"/>
</dbReference>
<reference evidence="3" key="1">
    <citation type="submission" date="2021-03" db="EMBL/GenBank/DDBJ databases">
        <title>Draft genome sequence of rust myrtle Austropuccinia psidii MF-1, a brazilian biotype.</title>
        <authorList>
            <person name="Quecine M.C."/>
            <person name="Pachon D.M.R."/>
            <person name="Bonatelli M.L."/>
            <person name="Correr F.H."/>
            <person name="Franceschini L.M."/>
            <person name="Leite T.F."/>
            <person name="Margarido G.R.A."/>
            <person name="Almeida C.A."/>
            <person name="Ferrarezi J.A."/>
            <person name="Labate C.A."/>
        </authorList>
    </citation>
    <scope>NUCLEOTIDE SEQUENCE</scope>
    <source>
        <strain evidence="3">MF-1</strain>
    </source>
</reference>